<dbReference type="SMART" id="SM00456">
    <property type="entry name" value="WW"/>
    <property type="match status" value="2"/>
</dbReference>
<dbReference type="PROSITE" id="PS50020">
    <property type="entry name" value="WW_DOMAIN_2"/>
    <property type="match status" value="1"/>
</dbReference>
<evidence type="ECO:0000256" key="1">
    <source>
        <dbReference type="SAM" id="MobiDB-lite"/>
    </source>
</evidence>
<name>O22014_CRYCO</name>
<dbReference type="PROSITE" id="PS01159">
    <property type="entry name" value="WW_DOMAIN_1"/>
    <property type="match status" value="1"/>
</dbReference>
<dbReference type="PIR" id="T09579">
    <property type="entry name" value="T09579"/>
</dbReference>
<proteinExistence type="evidence at transcript level"/>
<dbReference type="EMBL" id="AJ001535">
    <property type="protein sequence ID" value="CAA04818.1"/>
    <property type="molecule type" value="mRNA"/>
</dbReference>
<dbReference type="SUPFAM" id="SSF57667">
    <property type="entry name" value="beta-beta-alpha zinc fingers"/>
    <property type="match status" value="1"/>
</dbReference>
<feature type="compositionally biased region" description="Low complexity" evidence="1">
    <location>
        <begin position="338"/>
        <end position="349"/>
    </location>
</feature>
<dbReference type="AlphaFoldDB" id="O22014"/>
<feature type="region of interest" description="Disordered" evidence="1">
    <location>
        <begin position="25"/>
        <end position="50"/>
    </location>
</feature>
<evidence type="ECO:0000313" key="3">
    <source>
        <dbReference type="EMBL" id="CAA04818.1"/>
    </source>
</evidence>
<dbReference type="SUPFAM" id="SSF51045">
    <property type="entry name" value="WW domain"/>
    <property type="match status" value="2"/>
</dbReference>
<sequence>MAPSSKWSTARLMARNYTGVSASAQLSSFQRAEQRGGSSTSSGSTEPFVPDGIDASAPWYSVREDQNGTKHLYCHLCKACVDEWHVKTDKHKNRESDPSWYGDWKVPADSNSQLVPTEPQVVLEEWQELRDNEIRCKCCDKAFDEAHADSKNHKKKLDAWLWERKAKEEGLPPPPQPWLCYKVDPKAEPGYENVLSLHCLMCKKWVDDWELEDISNYEGAHGFESSQNAREHTRKLANLESPEAEEWWQERLMWHPPLALGNEPSSEEEEEGSASTTAADENEVEEVVFGLQNDNNDLPPGWHVANDEDGDPYYYHDDGRNQWVRPGAGNADSSAEEVASASAAAGAEVVARRETDNNNNNNHLLPGWHVAYDEVGDPYYYHDDGRSQWDAPLNTTD</sequence>
<dbReference type="Gene3D" id="2.20.70.10">
    <property type="match status" value="1"/>
</dbReference>
<dbReference type="InterPro" id="IPR001202">
    <property type="entry name" value="WW_dom"/>
</dbReference>
<feature type="compositionally biased region" description="Low complexity" evidence="1">
    <location>
        <begin position="36"/>
        <end position="45"/>
    </location>
</feature>
<accession>O22014</accession>
<protein>
    <submittedName>
        <fullName evidence="3">Nuclear protein EMA1</fullName>
    </submittedName>
</protein>
<dbReference type="InterPro" id="IPR036236">
    <property type="entry name" value="Znf_C2H2_sf"/>
</dbReference>
<feature type="domain" description="WW" evidence="2">
    <location>
        <begin position="296"/>
        <end position="328"/>
    </location>
</feature>
<feature type="region of interest" description="Disordered" evidence="1">
    <location>
        <begin position="338"/>
        <end position="366"/>
    </location>
</feature>
<evidence type="ECO:0000259" key="2">
    <source>
        <dbReference type="PROSITE" id="PS50020"/>
    </source>
</evidence>
<feature type="region of interest" description="Disordered" evidence="1">
    <location>
        <begin position="258"/>
        <end position="282"/>
    </location>
</feature>
<dbReference type="InterPro" id="IPR036020">
    <property type="entry name" value="WW_dom_sf"/>
</dbReference>
<gene>
    <name evidence="3" type="primary">EMA1</name>
</gene>
<reference evidence="3" key="1">
    <citation type="journal article" date="1995" name="Acta Protozool.">
        <title>The dinoflagellate nucleus and chromosomes: mesokaryote concept reconsidered.</title>
        <authorList>
            <person name="Raikov I."/>
        </authorList>
    </citation>
    <scope>NUCLEOTIDE SEQUENCE</scope>
    <source>
        <strain evidence="3">Beam/Himes</strain>
    </source>
</reference>
<dbReference type="CDD" id="cd00201">
    <property type="entry name" value="WW"/>
    <property type="match status" value="2"/>
</dbReference>
<reference evidence="3" key="2">
    <citation type="journal article" date="1999" name="J. Eukaryot. Microbiol.">
        <title>Cyclic expression of a nuclear protein in a dinoflagellate.</title>
        <authorList>
            <person name="Bhaud Y."/>
            <person name="Geraud M.L."/>
            <person name="Ausseil J."/>
            <person name="Soyer-Gobillard M.O."/>
            <person name="Moreau H."/>
        </authorList>
    </citation>
    <scope>NUCLEOTIDE SEQUENCE</scope>
    <source>
        <strain evidence="3">Beam/Himes</strain>
    </source>
</reference>
<organism evidence="3">
    <name type="scientific">Crypthecodinium cohnii</name>
    <name type="common">Dinoflagellate</name>
    <name type="synonym">Glenodinium cohnii</name>
    <dbReference type="NCBI Taxonomy" id="2866"/>
    <lineage>
        <taxon>Eukaryota</taxon>
        <taxon>Sar</taxon>
        <taxon>Alveolata</taxon>
        <taxon>Dinophyceae</taxon>
        <taxon>Gonyaulacales</taxon>
        <taxon>Crypthecodiniaceae</taxon>
        <taxon>Crypthecodinium</taxon>
    </lineage>
</organism>